<comment type="subcellular location">
    <subcellularLocation>
        <location evidence="1">Cell membrane</location>
        <topology evidence="1">Multi-pass membrane protein</topology>
    </subcellularLocation>
</comment>
<feature type="transmembrane region" description="Helical" evidence="6">
    <location>
        <begin position="66"/>
        <end position="85"/>
    </location>
</feature>
<feature type="transmembrane region" description="Helical" evidence="6">
    <location>
        <begin position="36"/>
        <end position="54"/>
    </location>
</feature>
<dbReference type="InterPro" id="IPR019264">
    <property type="entry name" value="DUF2179"/>
</dbReference>
<dbReference type="InterPro" id="IPR015867">
    <property type="entry name" value="N-reg_PII/ATP_PRibTrfase_C"/>
</dbReference>
<evidence type="ECO:0000256" key="3">
    <source>
        <dbReference type="ARBA" id="ARBA00022692"/>
    </source>
</evidence>
<evidence type="ECO:0000256" key="1">
    <source>
        <dbReference type="ARBA" id="ARBA00004651"/>
    </source>
</evidence>
<gene>
    <name evidence="8" type="ORF">SDC9_173516</name>
</gene>
<dbReference type="CDD" id="cd16380">
    <property type="entry name" value="YitT_C"/>
    <property type="match status" value="1"/>
</dbReference>
<proteinExistence type="predicted"/>
<feature type="domain" description="DUF2179" evidence="7">
    <location>
        <begin position="114"/>
        <end position="168"/>
    </location>
</feature>
<keyword evidence="3 6" id="KW-0812">Transmembrane</keyword>
<keyword evidence="5 6" id="KW-0472">Membrane</keyword>
<dbReference type="Gene3D" id="3.30.70.120">
    <property type="match status" value="1"/>
</dbReference>
<dbReference type="Pfam" id="PF02588">
    <property type="entry name" value="YitT_membrane"/>
    <property type="match status" value="1"/>
</dbReference>
<evidence type="ECO:0000259" key="7">
    <source>
        <dbReference type="Pfam" id="PF10035"/>
    </source>
</evidence>
<dbReference type="InterPro" id="IPR003740">
    <property type="entry name" value="YitT"/>
</dbReference>
<dbReference type="Pfam" id="PF10035">
    <property type="entry name" value="DUF2179"/>
    <property type="match status" value="1"/>
</dbReference>
<evidence type="ECO:0000256" key="2">
    <source>
        <dbReference type="ARBA" id="ARBA00022475"/>
    </source>
</evidence>
<dbReference type="AlphaFoldDB" id="A0A645GJN4"/>
<name>A0A645GJN4_9ZZZZ</name>
<protein>
    <recommendedName>
        <fullName evidence="7">DUF2179 domain-containing protein</fullName>
    </recommendedName>
</protein>
<evidence type="ECO:0000256" key="6">
    <source>
        <dbReference type="SAM" id="Phobius"/>
    </source>
</evidence>
<reference evidence="8" key="1">
    <citation type="submission" date="2019-08" db="EMBL/GenBank/DDBJ databases">
        <authorList>
            <person name="Kucharzyk K."/>
            <person name="Murdoch R.W."/>
            <person name="Higgins S."/>
            <person name="Loffler F."/>
        </authorList>
    </citation>
    <scope>NUCLEOTIDE SEQUENCE</scope>
</reference>
<dbReference type="GO" id="GO:0005886">
    <property type="term" value="C:plasma membrane"/>
    <property type="evidence" value="ECO:0007669"/>
    <property type="project" value="UniProtKB-SubCell"/>
</dbReference>
<evidence type="ECO:0000256" key="5">
    <source>
        <dbReference type="ARBA" id="ARBA00023136"/>
    </source>
</evidence>
<sequence>MGIGLGIIFKFKGTTGGSDIPAAIFLKRFGISPGKSIVVIDFFVIVLAGISFYLKGMPLDKSVVTLILYALLLLFAETYIIDIIIDGFDYARMALIVTDKSNEIATEISNKLSRGATAIKARGIYRNIDREIIMTVVTLKEVTVLNDIVKEIDPDAFMITNTIHEVKGHGFRRRI</sequence>
<dbReference type="EMBL" id="VSSQ01075514">
    <property type="protein sequence ID" value="MPN26092.1"/>
    <property type="molecule type" value="Genomic_DNA"/>
</dbReference>
<organism evidence="8">
    <name type="scientific">bioreactor metagenome</name>
    <dbReference type="NCBI Taxonomy" id="1076179"/>
    <lineage>
        <taxon>unclassified sequences</taxon>
        <taxon>metagenomes</taxon>
        <taxon>ecological metagenomes</taxon>
    </lineage>
</organism>
<accession>A0A645GJN4</accession>
<keyword evidence="2" id="KW-1003">Cell membrane</keyword>
<evidence type="ECO:0000313" key="8">
    <source>
        <dbReference type="EMBL" id="MPN26092.1"/>
    </source>
</evidence>
<dbReference type="PANTHER" id="PTHR33545">
    <property type="entry name" value="UPF0750 MEMBRANE PROTEIN YITT-RELATED"/>
    <property type="match status" value="1"/>
</dbReference>
<evidence type="ECO:0000256" key="4">
    <source>
        <dbReference type="ARBA" id="ARBA00022989"/>
    </source>
</evidence>
<keyword evidence="4 6" id="KW-1133">Transmembrane helix</keyword>
<dbReference type="PANTHER" id="PTHR33545:SF5">
    <property type="entry name" value="UPF0750 MEMBRANE PROTEIN YITT"/>
    <property type="match status" value="1"/>
</dbReference>
<dbReference type="InterPro" id="IPR051461">
    <property type="entry name" value="UPF0750_membrane"/>
</dbReference>
<comment type="caution">
    <text evidence="8">The sequence shown here is derived from an EMBL/GenBank/DDBJ whole genome shotgun (WGS) entry which is preliminary data.</text>
</comment>